<dbReference type="EMBL" id="HF935545">
    <property type="protein sequence ID" value="CCX10493.1"/>
    <property type="molecule type" value="Genomic_DNA"/>
</dbReference>
<dbReference type="Proteomes" id="UP000018144">
    <property type="component" value="Unassembled WGS sequence"/>
</dbReference>
<evidence type="ECO:0000256" key="1">
    <source>
        <dbReference type="SAM" id="MobiDB-lite"/>
    </source>
</evidence>
<organism evidence="3 4">
    <name type="scientific">Pyronema omphalodes (strain CBS 100304)</name>
    <name type="common">Pyronema confluens</name>
    <dbReference type="NCBI Taxonomy" id="1076935"/>
    <lineage>
        <taxon>Eukaryota</taxon>
        <taxon>Fungi</taxon>
        <taxon>Dikarya</taxon>
        <taxon>Ascomycota</taxon>
        <taxon>Pezizomycotina</taxon>
        <taxon>Pezizomycetes</taxon>
        <taxon>Pezizales</taxon>
        <taxon>Pyronemataceae</taxon>
        <taxon>Pyronema</taxon>
    </lineage>
</organism>
<dbReference type="AlphaFoldDB" id="U4LFS5"/>
<dbReference type="SUPFAM" id="SSF52540">
    <property type="entry name" value="P-loop containing nucleoside triphosphate hydrolases"/>
    <property type="match status" value="1"/>
</dbReference>
<keyword evidence="2" id="KW-1133">Transmembrane helix</keyword>
<dbReference type="STRING" id="1076935.U4LFS5"/>
<feature type="region of interest" description="Disordered" evidence="1">
    <location>
        <begin position="434"/>
        <end position="457"/>
    </location>
</feature>
<evidence type="ECO:0000313" key="4">
    <source>
        <dbReference type="Proteomes" id="UP000018144"/>
    </source>
</evidence>
<dbReference type="InterPro" id="IPR027417">
    <property type="entry name" value="P-loop_NTPase"/>
</dbReference>
<dbReference type="InterPro" id="IPR013761">
    <property type="entry name" value="SAM/pointed_sf"/>
</dbReference>
<dbReference type="OrthoDB" id="5363860at2759"/>
<keyword evidence="4" id="KW-1185">Reference proteome</keyword>
<feature type="transmembrane region" description="Helical" evidence="2">
    <location>
        <begin position="745"/>
        <end position="762"/>
    </location>
</feature>
<feature type="region of interest" description="Disordered" evidence="1">
    <location>
        <begin position="473"/>
        <end position="495"/>
    </location>
</feature>
<keyword evidence="2" id="KW-0472">Membrane</keyword>
<name>U4LFS5_PYROM</name>
<protein>
    <submittedName>
        <fullName evidence="3">Uncharacterized protein</fullName>
    </submittedName>
</protein>
<evidence type="ECO:0000313" key="3">
    <source>
        <dbReference type="EMBL" id="CCX10493.1"/>
    </source>
</evidence>
<evidence type="ECO:0000256" key="2">
    <source>
        <dbReference type="SAM" id="Phobius"/>
    </source>
</evidence>
<proteinExistence type="predicted"/>
<feature type="compositionally biased region" description="Basic and acidic residues" evidence="1">
    <location>
        <begin position="434"/>
        <end position="447"/>
    </location>
</feature>
<feature type="compositionally biased region" description="Acidic residues" evidence="1">
    <location>
        <begin position="480"/>
        <end position="489"/>
    </location>
</feature>
<dbReference type="eggNOG" id="ENOG502SE0F">
    <property type="taxonomic scope" value="Eukaryota"/>
</dbReference>
<sequence>MSKRRAETPPVRESATKSIDSVNVHEDFLSELPGSELVKTWDSTTLLSWLKALKPSPLGTVHFANTATAFKQADISGRAFLRATANWLEEKCHIFAGPAMDLEGLAAEINAAKQNEQSITAPKMRKTVLEHTAKILNSKIHRLPVEVEEFCDPWNREYLPFPFPGMIPLHFKLDNDRQFFYYGRTDFRLLYEKVILLNPYQTKNLAVYGPFGGGKSHMLAALVCLLGRLKKTVVYIPDCHGLNTPSRYSYLIQALVFAFANDHLLGEKITELARICEDNSDPKELEPKVISFCNEAASKGQFILFVLDQADSLDENSSKIIRHIITPHMTITCSNKKSVDCQLYVPAQASLFITGELDEEEMEAWWGDEQQLWDNIDLDHLTYLENFTERIPEFLSQLSEVGNVLYGDNPSGHEVEKQSRSELSGLKHDLITALRGKKETTEDKNDSSDDSDDDTDNDIRLYDTFLMSLNEPINNKSETENADDDPDDDVIYKKQNPSGPRDLCDLIAGSDRFRSIVDSIRAFADHKIEQLKVDPTKLAYFYRLWDKCILGAQVERNAIDNDFLDGRFFFIKDGRAQTSCWLARDVAASYLRSVQHLGNDDAMTDWLSMGRASSERRDRSTMMELAKRLCLSRLIITGISWFTAKVADTGIKLAFNKSMQPTFIRGRRAEEFGQHFRLQPIGQLVIHIPTDYAYDGVDAIVTSIAARGNDRVAVVTGIFFCDHQKDQERFSSAEVIFMENHAKSWQTAMGCSLGLFFFLWVLPQRKGNRYWKTVERNQNHPSYSYASATFEELYPNMFPITWD</sequence>
<keyword evidence="2" id="KW-0812">Transmembrane</keyword>
<reference evidence="3 4" key="1">
    <citation type="journal article" date="2013" name="PLoS Genet.">
        <title>The genome and development-dependent transcriptomes of Pyronema confluens: a window into fungal evolution.</title>
        <authorList>
            <person name="Traeger S."/>
            <person name="Altegoer F."/>
            <person name="Freitag M."/>
            <person name="Gabaldon T."/>
            <person name="Kempken F."/>
            <person name="Kumar A."/>
            <person name="Marcet-Houben M."/>
            <person name="Poggeler S."/>
            <person name="Stajich J.E."/>
            <person name="Nowrousian M."/>
        </authorList>
    </citation>
    <scope>NUCLEOTIDE SEQUENCE [LARGE SCALE GENOMIC DNA]</scope>
    <source>
        <strain evidence="4">CBS 100304</strain>
        <tissue evidence="3">Vegetative mycelium</tissue>
    </source>
</reference>
<accession>U4LFS5</accession>
<gene>
    <name evidence="3" type="ORF">PCON_10087</name>
</gene>
<dbReference type="Gene3D" id="1.10.150.50">
    <property type="entry name" value="Transcription Factor, Ets-1"/>
    <property type="match status" value="1"/>
</dbReference>